<evidence type="ECO:0000256" key="4">
    <source>
        <dbReference type="ARBA" id="ARBA00022729"/>
    </source>
</evidence>
<evidence type="ECO:0000313" key="8">
    <source>
        <dbReference type="EMBL" id="BAU61807.1"/>
    </source>
</evidence>
<dbReference type="SUPFAM" id="SSF51445">
    <property type="entry name" value="(Trans)glycosidases"/>
    <property type="match status" value="1"/>
</dbReference>
<dbReference type="SUPFAM" id="SSF52279">
    <property type="entry name" value="Beta-D-glucan exohydrolase, C-terminal domain"/>
    <property type="match status" value="1"/>
</dbReference>
<proteinExistence type="inferred from homology"/>
<gene>
    <name evidence="8" type="primary">BGL3B1</name>
</gene>
<keyword evidence="4" id="KW-0732">Signal</keyword>
<organism evidence="8">
    <name type="scientific">OM182 bacterium D4</name>
    <dbReference type="NCBI Taxonomy" id="1704087"/>
    <lineage>
        <taxon>Bacteria</taxon>
        <taxon>Pseudomonadati</taxon>
        <taxon>Pseudomonadota</taxon>
        <taxon>Gammaproteobacteria</taxon>
        <taxon>OMG group</taxon>
        <taxon>OM182 clade</taxon>
    </lineage>
</organism>
<dbReference type="EC" id="3.2.1.21" evidence="3"/>
<dbReference type="PANTHER" id="PTHR30620">
    <property type="entry name" value="PERIPLASMIC BETA-GLUCOSIDASE-RELATED"/>
    <property type="match status" value="1"/>
</dbReference>
<feature type="domain" description="Glycoside hydrolase family 3 N-terminal" evidence="7">
    <location>
        <begin position="94"/>
        <end position="411"/>
    </location>
</feature>
<dbReference type="InterPro" id="IPR051915">
    <property type="entry name" value="Cellulose_Degrad_GH3"/>
</dbReference>
<dbReference type="InterPro" id="IPR001764">
    <property type="entry name" value="Glyco_hydro_3_N"/>
</dbReference>
<evidence type="ECO:0000259" key="7">
    <source>
        <dbReference type="Pfam" id="PF00933"/>
    </source>
</evidence>
<evidence type="ECO:0000256" key="6">
    <source>
        <dbReference type="ARBA" id="ARBA00023295"/>
    </source>
</evidence>
<comment type="similarity">
    <text evidence="2">Belongs to the glycosyl hydrolase 3 family.</text>
</comment>
<keyword evidence="5" id="KW-0378">Hydrolase</keyword>
<evidence type="ECO:0000256" key="2">
    <source>
        <dbReference type="ARBA" id="ARBA00005336"/>
    </source>
</evidence>
<dbReference type="Gene3D" id="3.20.20.300">
    <property type="entry name" value="Glycoside hydrolase, family 3, N-terminal domain"/>
    <property type="match status" value="1"/>
</dbReference>
<name>A0A140JXI0_9GAMM</name>
<evidence type="ECO:0000256" key="5">
    <source>
        <dbReference type="ARBA" id="ARBA00022801"/>
    </source>
</evidence>
<dbReference type="InterPro" id="IPR036881">
    <property type="entry name" value="Glyco_hydro_3_C_sf"/>
</dbReference>
<dbReference type="GO" id="GO:0008422">
    <property type="term" value="F:beta-glucosidase activity"/>
    <property type="evidence" value="ECO:0007669"/>
    <property type="project" value="UniProtKB-EC"/>
</dbReference>
<dbReference type="AlphaFoldDB" id="A0A140JXI0"/>
<dbReference type="GO" id="GO:0009251">
    <property type="term" value="P:glucan catabolic process"/>
    <property type="evidence" value="ECO:0007669"/>
    <property type="project" value="TreeGrafter"/>
</dbReference>
<accession>A0A140JXI0</accession>
<protein>
    <recommendedName>
        <fullName evidence="3">beta-glucosidase</fullName>
        <ecNumber evidence="3">3.2.1.21</ecNumber>
    </recommendedName>
</protein>
<keyword evidence="6" id="KW-0326">Glycosidase</keyword>
<dbReference type="InterPro" id="IPR036962">
    <property type="entry name" value="Glyco_hydro_3_N_sf"/>
</dbReference>
<evidence type="ECO:0000256" key="3">
    <source>
        <dbReference type="ARBA" id="ARBA00012744"/>
    </source>
</evidence>
<dbReference type="InterPro" id="IPR017853">
    <property type="entry name" value="GH"/>
</dbReference>
<dbReference type="PRINTS" id="PR00133">
    <property type="entry name" value="GLHYDRLASE3"/>
</dbReference>
<dbReference type="EMBL" id="LC088484">
    <property type="protein sequence ID" value="BAU61807.1"/>
    <property type="molecule type" value="Genomic_DNA"/>
</dbReference>
<evidence type="ECO:0000256" key="1">
    <source>
        <dbReference type="ARBA" id="ARBA00000448"/>
    </source>
</evidence>
<dbReference type="Pfam" id="PF00933">
    <property type="entry name" value="Glyco_hydro_3"/>
    <property type="match status" value="1"/>
</dbReference>
<reference evidence="8" key="1">
    <citation type="journal article" date="2016" name="Sci. Rep.">
        <title>Culture-independent method for identification of microbial enzyme-encoding genes by activity-based single-cell sequencing using a water-in-oil microdroplet platform.</title>
        <authorList>
            <person name="Nakamura K."/>
            <person name="Iizuka R."/>
            <person name="Nishi S."/>
            <person name="Yoshida T."/>
            <person name="Hatada Y."/>
            <person name="Takaki Y."/>
            <person name="Iguchi A."/>
            <person name="Yoon D.H."/>
            <person name="Sekiguchi T."/>
            <person name="Shoji S."/>
            <person name="Funatsu T."/>
        </authorList>
    </citation>
    <scope>NUCLEOTIDE SEQUENCE</scope>
    <source>
        <strain evidence="8">D4</strain>
    </source>
</reference>
<comment type="catalytic activity">
    <reaction evidence="1">
        <text>Hydrolysis of terminal, non-reducing beta-D-glucosyl residues with release of beta-D-glucose.</text>
        <dbReference type="EC" id="3.2.1.21"/>
    </reaction>
</comment>
<sequence length="617" mass="67048">MKTMNLDGLVFRDLDHDGVLSVFEDHRLPAAIRAKDLLARMTLAEKAGVMMHGTAQTHGPYGMLGIGAEYLLPANRQLIVKDGVNHLLTRLDADPRTFAEQNNALQKLAAETRLGIPVTISTDPRHHFAHVTGASSRAMGFSQWPETTGLAAVGSAKLVEQFAAIARAEYRAVGIHMALSPQADIATEPRWPRISGTFGEDPKLARALVAAYVVGMQAGSVGLNKDSVSCVVKHWVGYPAAPEGFDGHNAYGRYSLLTEASLSVHIEAFLDAFNVKVAGVMPTYTILKDLLLEDLALNGELLESVAGGFSTQLIEGLLRAEHQFKGFVLSDWAIFRDAKEATFNPTQMQTPDDISMPWGVEALSREQRFAKAVNAGCDQLGGEEDVATLLRAIDQGLIELSRVDEAVYRMLLPKFEQGLFENPLVDAAAAVSIVGSKDAVKAGREAQRRSLICLKKPSLIKPGAKIYLENINAAVEDSCPLAEADVAIIRLSTPHQMLHPNFFFGSRQQEGDIDFKPEAEDTLRLQALSSQVPTIAVLQMSRPAIITDIIDQLDGVYVDLGVADDVLLTAIIEGQDTEGRLPFELPSSMAAVEQARSDLPCDSKDPLFSIRSDYRNV</sequence>
<dbReference type="PANTHER" id="PTHR30620:SF16">
    <property type="entry name" value="LYSOSOMAL BETA GLUCOSIDASE"/>
    <property type="match status" value="1"/>
</dbReference>